<accession>A0A8J8TE04</accession>
<dbReference type="GO" id="GO:0001731">
    <property type="term" value="P:formation of translation preinitiation complex"/>
    <property type="evidence" value="ECO:0007669"/>
    <property type="project" value="TreeGrafter"/>
</dbReference>
<dbReference type="SUPFAM" id="SSF88697">
    <property type="entry name" value="PUA domain-like"/>
    <property type="match status" value="1"/>
</dbReference>
<comment type="caution">
    <text evidence="2">The sequence shown here is derived from an EMBL/GenBank/DDBJ whole genome shotgun (WGS) entry which is preliminary data.</text>
</comment>
<dbReference type="RefSeq" id="WP_400194965.1">
    <property type="nucleotide sequence ID" value="NZ_CAYAYE010000028.1"/>
</dbReference>
<evidence type="ECO:0000313" key="2">
    <source>
        <dbReference type="EMBL" id="TQS84097.1"/>
    </source>
</evidence>
<dbReference type="PANTHER" id="PTHR22798">
    <property type="entry name" value="MCT-1 PROTEIN"/>
    <property type="match status" value="1"/>
</dbReference>
<dbReference type="CDD" id="cd21154">
    <property type="entry name" value="PUA_MJ1432-like"/>
    <property type="match status" value="1"/>
</dbReference>
<dbReference type="AlphaFoldDB" id="A0A8J8TE04"/>
<dbReference type="InterPro" id="IPR022430">
    <property type="entry name" value="CHP03684"/>
</dbReference>
<dbReference type="NCBIfam" id="TIGR00451">
    <property type="entry name" value="unchar_dom_2"/>
    <property type="match status" value="1"/>
</dbReference>
<dbReference type="InterPro" id="IPR004521">
    <property type="entry name" value="Uncharacterised_CHP00451"/>
</dbReference>
<dbReference type="Proteomes" id="UP000752814">
    <property type="component" value="Unassembled WGS sequence"/>
</dbReference>
<dbReference type="Pfam" id="PF01472">
    <property type="entry name" value="PUA"/>
    <property type="match status" value="1"/>
</dbReference>
<dbReference type="GO" id="GO:0003723">
    <property type="term" value="F:RNA binding"/>
    <property type="evidence" value="ECO:0007669"/>
    <property type="project" value="InterPro"/>
</dbReference>
<gene>
    <name evidence="2" type="ORF">A3207_07225</name>
</gene>
<dbReference type="PROSITE" id="PS50890">
    <property type="entry name" value="PUA"/>
    <property type="match status" value="1"/>
</dbReference>
<dbReference type="NCBIfam" id="TIGR03684">
    <property type="entry name" value="arCOG00985"/>
    <property type="match status" value="1"/>
</dbReference>
<evidence type="ECO:0000259" key="1">
    <source>
        <dbReference type="SMART" id="SM00359"/>
    </source>
</evidence>
<protein>
    <submittedName>
        <fullName evidence="2">RNA-binding protein</fullName>
    </submittedName>
</protein>
<proteinExistence type="predicted"/>
<dbReference type="PANTHER" id="PTHR22798:SF0">
    <property type="entry name" value="MALIGNANT T-CELL-AMPLIFIED SEQUENCE 1"/>
    <property type="match status" value="1"/>
</dbReference>
<dbReference type="InterPro" id="IPR015947">
    <property type="entry name" value="PUA-like_sf"/>
</dbReference>
<reference evidence="2" key="1">
    <citation type="submission" date="2016-03" db="EMBL/GenBank/DDBJ databases">
        <authorList>
            <person name="Borrel G."/>
            <person name="Mccann A."/>
            <person name="O'Toole P.W."/>
        </authorList>
    </citation>
    <scope>NUCLEOTIDE SEQUENCE</scope>
    <source>
        <strain evidence="2">183</strain>
    </source>
</reference>
<name>A0A8J8TE04_9ARCH</name>
<dbReference type="InterPro" id="IPR016437">
    <property type="entry name" value="MCT-1/Tma20"/>
</dbReference>
<sequence>MSEIRIRKRHRLREKEVRVLEDEIKQRLGIEQLFGQNVAVDRAEGPEFDVIYVNNEIIGLVYEDKAFLSVRGLLKYPASKYGITVDMGAVPFVTKGADIMGPGITDADPEIVPGDLVWIKDVKNGVPLAVGQALISGEQMSSKSPGKAIKNIHHVTDKLWKAGED</sequence>
<dbReference type="EMBL" id="LVVT01000007">
    <property type="protein sequence ID" value="TQS84097.1"/>
    <property type="molecule type" value="Genomic_DNA"/>
</dbReference>
<dbReference type="PIRSF" id="PIRSF005067">
    <property type="entry name" value="Tma_RNA-bind_prd"/>
    <property type="match status" value="1"/>
</dbReference>
<feature type="domain" description="PUA" evidence="1">
    <location>
        <begin position="81"/>
        <end position="156"/>
    </location>
</feature>
<organism evidence="2 3">
    <name type="scientific">Candidatus Methanomassiliicoccus intestinalis</name>
    <dbReference type="NCBI Taxonomy" id="1406512"/>
    <lineage>
        <taxon>Archaea</taxon>
        <taxon>Methanobacteriati</taxon>
        <taxon>Thermoplasmatota</taxon>
        <taxon>Thermoplasmata</taxon>
        <taxon>Methanomassiliicoccales</taxon>
        <taxon>Methanomassiliicoccaceae</taxon>
        <taxon>Methanomassiliicoccus</taxon>
    </lineage>
</organism>
<dbReference type="InterPro" id="IPR002478">
    <property type="entry name" value="PUA"/>
</dbReference>
<dbReference type="Gene3D" id="3.10.400.20">
    <property type="match status" value="1"/>
</dbReference>
<dbReference type="SMART" id="SM00359">
    <property type="entry name" value="PUA"/>
    <property type="match status" value="1"/>
</dbReference>
<evidence type="ECO:0000313" key="3">
    <source>
        <dbReference type="Proteomes" id="UP000752814"/>
    </source>
</evidence>